<dbReference type="EMBL" id="WAAU01000014">
    <property type="protein sequence ID" value="KAB1157259.1"/>
    <property type="molecule type" value="Genomic_DNA"/>
</dbReference>
<organism evidence="3 4">
    <name type="scientific">Tenacibaculum aiptasiae</name>
    <dbReference type="NCBI Taxonomy" id="426481"/>
    <lineage>
        <taxon>Bacteria</taxon>
        <taxon>Pseudomonadati</taxon>
        <taxon>Bacteroidota</taxon>
        <taxon>Flavobacteriia</taxon>
        <taxon>Flavobacteriales</taxon>
        <taxon>Flavobacteriaceae</taxon>
        <taxon>Tenacibaculum</taxon>
    </lineage>
</organism>
<dbReference type="PANTHER" id="PTHR13194">
    <property type="entry name" value="COMPLEX I INTERMEDIATE-ASSOCIATED PROTEIN 30"/>
    <property type="match status" value="1"/>
</dbReference>
<protein>
    <submittedName>
        <fullName evidence="3">CIA30 family protein</fullName>
    </submittedName>
</protein>
<comment type="similarity">
    <text evidence="1">Belongs to the CIA30 family.</text>
</comment>
<dbReference type="InterPro" id="IPR013857">
    <property type="entry name" value="NADH-UbQ_OxRdtase-assoc_prot30"/>
</dbReference>
<proteinExistence type="inferred from homology"/>
<comment type="caution">
    <text evidence="3">The sequence shown here is derived from an EMBL/GenBank/DDBJ whole genome shotgun (WGS) entry which is preliminary data.</text>
</comment>
<dbReference type="Proteomes" id="UP000467305">
    <property type="component" value="Unassembled WGS sequence"/>
</dbReference>
<dbReference type="InterPro" id="IPR008979">
    <property type="entry name" value="Galactose-bd-like_sf"/>
</dbReference>
<name>A0A7J5AJS9_9FLAO</name>
<evidence type="ECO:0000259" key="2">
    <source>
        <dbReference type="Pfam" id="PF08547"/>
    </source>
</evidence>
<evidence type="ECO:0000256" key="1">
    <source>
        <dbReference type="ARBA" id="ARBA00007884"/>
    </source>
</evidence>
<feature type="domain" description="NADH:ubiquinone oxidoreductase intermediate-associated protein 30" evidence="2">
    <location>
        <begin position="19"/>
        <end position="168"/>
    </location>
</feature>
<dbReference type="OrthoDB" id="442188at2"/>
<gene>
    <name evidence="3" type="ORF">F7018_10015</name>
</gene>
<evidence type="ECO:0000313" key="3">
    <source>
        <dbReference type="EMBL" id="KAB1157259.1"/>
    </source>
</evidence>
<dbReference type="AlphaFoldDB" id="A0A7J5AJS9"/>
<evidence type="ECO:0000313" key="4">
    <source>
        <dbReference type="Proteomes" id="UP000467305"/>
    </source>
</evidence>
<dbReference type="SUPFAM" id="SSF49785">
    <property type="entry name" value="Galactose-binding domain-like"/>
    <property type="match status" value="1"/>
</dbReference>
<reference evidence="3 4" key="1">
    <citation type="submission" date="2019-09" db="EMBL/GenBank/DDBJ databases">
        <authorList>
            <person name="Cao W.R."/>
        </authorList>
    </citation>
    <scope>NUCLEOTIDE SEQUENCE [LARGE SCALE GENOMIC DNA]</scope>
    <source>
        <strain evidence="4">a4</strain>
    </source>
</reference>
<dbReference type="InterPro" id="IPR039131">
    <property type="entry name" value="NDUFAF1"/>
</dbReference>
<dbReference type="Pfam" id="PF08547">
    <property type="entry name" value="CIA30"/>
    <property type="match status" value="1"/>
</dbReference>
<dbReference type="PANTHER" id="PTHR13194:SF19">
    <property type="entry name" value="NAD(P)-BINDING ROSSMANN-FOLD SUPERFAMILY PROTEIN"/>
    <property type="match status" value="1"/>
</dbReference>
<keyword evidence="4" id="KW-1185">Reference proteome</keyword>
<dbReference type="RefSeq" id="WP_150899928.1">
    <property type="nucleotide sequence ID" value="NZ_WAAU01000014.1"/>
</dbReference>
<sequence>MKWLILISVFFFVSDEIVVFDKAQNSQKWYITNDVVMGGLSKSSMEVNKEGKAVFSGEVSTENNGGFAMTRLPLAINLDGEKSKIVLNLKGDGKEYQLRLKASRSQRFWYVHKFQTTTENQEIELPLADFYPSFRGYTLDLANFSGDQLKEMAILIGNKKNESFNLEIEKITIR</sequence>
<accession>A0A7J5AJS9</accession>